<dbReference type="PANTHER" id="PTHR40036">
    <property type="entry name" value="MACROCIN O-METHYLTRANSFERASE"/>
    <property type="match status" value="1"/>
</dbReference>
<evidence type="ECO:0000313" key="1">
    <source>
        <dbReference type="EMBL" id="GGG29513.1"/>
    </source>
</evidence>
<dbReference type="EMBL" id="BMCU01000010">
    <property type="protein sequence ID" value="GGG29513.1"/>
    <property type="molecule type" value="Genomic_DNA"/>
</dbReference>
<gene>
    <name evidence="1" type="ORF">GCM10007304_49190</name>
</gene>
<reference evidence="1" key="2">
    <citation type="submission" date="2020-09" db="EMBL/GenBank/DDBJ databases">
        <authorList>
            <person name="Sun Q."/>
            <person name="Sedlacek I."/>
        </authorList>
    </citation>
    <scope>NUCLEOTIDE SEQUENCE</scope>
    <source>
        <strain evidence="1">CCM 7905</strain>
    </source>
</reference>
<dbReference type="SUPFAM" id="SSF53335">
    <property type="entry name" value="S-adenosyl-L-methionine-dependent methyltransferases"/>
    <property type="match status" value="1"/>
</dbReference>
<reference evidence="1" key="1">
    <citation type="journal article" date="2014" name="Int. J. Syst. Evol. Microbiol.">
        <title>Complete genome sequence of Corynebacterium casei LMG S-19264T (=DSM 44701T), isolated from a smear-ripened cheese.</title>
        <authorList>
            <consortium name="US DOE Joint Genome Institute (JGI-PGF)"/>
            <person name="Walter F."/>
            <person name="Albersmeier A."/>
            <person name="Kalinowski J."/>
            <person name="Ruckert C."/>
        </authorList>
    </citation>
    <scope>NUCLEOTIDE SEQUENCE</scope>
    <source>
        <strain evidence="1">CCM 7905</strain>
    </source>
</reference>
<dbReference type="AlphaFoldDB" id="A0A917LIR6"/>
<evidence type="ECO:0000313" key="2">
    <source>
        <dbReference type="Proteomes" id="UP000654257"/>
    </source>
</evidence>
<protein>
    <recommendedName>
        <fullName evidence="3">Class I SAM-dependent methyltransferase</fullName>
    </recommendedName>
</protein>
<dbReference type="Proteomes" id="UP000654257">
    <property type="component" value="Unassembled WGS sequence"/>
</dbReference>
<accession>A0A917LIR6</accession>
<dbReference type="RefSeq" id="WP_188548032.1">
    <property type="nucleotide sequence ID" value="NZ_BMCU01000010.1"/>
</dbReference>
<proteinExistence type="predicted"/>
<dbReference type="Pfam" id="PF13578">
    <property type="entry name" value="Methyltransf_24"/>
    <property type="match status" value="1"/>
</dbReference>
<sequence>MTSRPRWSERLKVSARNKLINAVQDAVAEPLAESDRRHRELIKRLDEQGAVLADLRASVDTLEFRMRHDMPFASDLEAVASSADFAETTLDNLPTFTHPHETLRFALDQVSIDGMALEFGVATGTTLTIIAEKWKEESNVGVVVGFDTFDGLPEPWRTGYPVGEFAVAEKPDVPGAFLVEGLFQQTLATFLSKNRGPVAFLHLDADLYSSTDFVLRRLESRLKPGTIIVFDEFFNFPGWEQHEYRAWVEFVKRAGVKFDYLAYTSNSEQVVVRITG</sequence>
<organism evidence="1 2">
    <name type="scientific">Rhodococcoides trifolii</name>
    <dbReference type="NCBI Taxonomy" id="908250"/>
    <lineage>
        <taxon>Bacteria</taxon>
        <taxon>Bacillati</taxon>
        <taxon>Actinomycetota</taxon>
        <taxon>Actinomycetes</taxon>
        <taxon>Mycobacteriales</taxon>
        <taxon>Nocardiaceae</taxon>
        <taxon>Rhodococcoides</taxon>
    </lineage>
</organism>
<dbReference type="InterPro" id="IPR008884">
    <property type="entry name" value="TylF_MeTrfase"/>
</dbReference>
<evidence type="ECO:0008006" key="3">
    <source>
        <dbReference type="Google" id="ProtNLM"/>
    </source>
</evidence>
<keyword evidence="2" id="KW-1185">Reference proteome</keyword>
<dbReference type="InterPro" id="IPR029063">
    <property type="entry name" value="SAM-dependent_MTases_sf"/>
</dbReference>
<dbReference type="Gene3D" id="3.40.50.150">
    <property type="entry name" value="Vaccinia Virus protein VP39"/>
    <property type="match status" value="1"/>
</dbReference>
<name>A0A917LIR6_9NOCA</name>
<dbReference type="PANTHER" id="PTHR40036:SF1">
    <property type="entry name" value="MACROCIN O-METHYLTRANSFERASE"/>
    <property type="match status" value="1"/>
</dbReference>
<comment type="caution">
    <text evidence="1">The sequence shown here is derived from an EMBL/GenBank/DDBJ whole genome shotgun (WGS) entry which is preliminary data.</text>
</comment>